<comment type="caution">
    <text evidence="2">The sequence shown here is derived from an EMBL/GenBank/DDBJ whole genome shotgun (WGS) entry which is preliminary data.</text>
</comment>
<gene>
    <name evidence="2" type="ORF">ACFFJD_06475</name>
</gene>
<evidence type="ECO:0000256" key="1">
    <source>
        <dbReference type="SAM" id="MobiDB-lite"/>
    </source>
</evidence>
<sequence>MADEDGRVTSLLEAIKLPILRTPWRIDPAGADPAVVDFIAANLGLPVVGASDEADDRDTATAMPRGRRRQGRFSWRTHLAEVLTMLEFGHAYFEQVYRYDPEARQFWLRKLAPRPQATISKINVARDGGLESIEQAPPGWNGLAPSALAEVKIPVSRLVAYVRHGGSGNWIGKSLLRPVHKNWLLKDDILRVQATAIRRGGAGIPVVTCAKDDDKQVERAQQLASNMRAGNFAGLGLPPGWKAELIGVQGNLPDPQRAIESHDRAIALAGLAHFLNLDGRGGSYALASVQADTFVQALQAVAEQIAEISTEHIVYDLVDLNFGTDVAAPRIVFDEIGTRQDATAAALKMLVDSGLLVPDPGTEHAIRQNLGLPSAAGADAGDDTADSAPAVTVPSVGAAS</sequence>
<accession>A0ABV6H6K6</accession>
<dbReference type="Proteomes" id="UP001589783">
    <property type="component" value="Unassembled WGS sequence"/>
</dbReference>
<dbReference type="RefSeq" id="WP_382362330.1">
    <property type="nucleotide sequence ID" value="NZ_JBHLWV010000016.1"/>
</dbReference>
<dbReference type="Pfam" id="PF06074">
    <property type="entry name" value="Portal_Mu"/>
    <property type="match status" value="1"/>
</dbReference>
<feature type="region of interest" description="Disordered" evidence="1">
    <location>
        <begin position="377"/>
        <end position="400"/>
    </location>
</feature>
<protein>
    <recommendedName>
        <fullName evidence="4">Portal protein</fullName>
    </recommendedName>
</protein>
<keyword evidence="3" id="KW-1185">Reference proteome</keyword>
<evidence type="ECO:0000313" key="3">
    <source>
        <dbReference type="Proteomes" id="UP001589783"/>
    </source>
</evidence>
<proteinExistence type="predicted"/>
<name>A0ABV6H6K6_9ACTN</name>
<reference evidence="2 3" key="1">
    <citation type="submission" date="2024-09" db="EMBL/GenBank/DDBJ databases">
        <authorList>
            <person name="Sun Q."/>
            <person name="Mori K."/>
        </authorList>
    </citation>
    <scope>NUCLEOTIDE SEQUENCE [LARGE SCALE GENOMIC DNA]</scope>
    <source>
        <strain evidence="2 3">CCM 7957</strain>
    </source>
</reference>
<dbReference type="EMBL" id="JBHLWV010000016">
    <property type="protein sequence ID" value="MFC0314494.1"/>
    <property type="molecule type" value="Genomic_DNA"/>
</dbReference>
<evidence type="ECO:0000313" key="2">
    <source>
        <dbReference type="EMBL" id="MFC0314494.1"/>
    </source>
</evidence>
<dbReference type="InterPro" id="IPR009279">
    <property type="entry name" value="Portal_Mu"/>
</dbReference>
<evidence type="ECO:0008006" key="4">
    <source>
        <dbReference type="Google" id="ProtNLM"/>
    </source>
</evidence>
<organism evidence="2 3">
    <name type="scientific">Gordonia phosphorivorans</name>
    <dbReference type="NCBI Taxonomy" id="1056982"/>
    <lineage>
        <taxon>Bacteria</taxon>
        <taxon>Bacillati</taxon>
        <taxon>Actinomycetota</taxon>
        <taxon>Actinomycetes</taxon>
        <taxon>Mycobacteriales</taxon>
        <taxon>Gordoniaceae</taxon>
        <taxon>Gordonia</taxon>
    </lineage>
</organism>